<dbReference type="PROSITE" id="PS50106">
    <property type="entry name" value="PDZ"/>
    <property type="match status" value="1"/>
</dbReference>
<protein>
    <submittedName>
        <fullName evidence="7">Signal protein PDZ</fullName>
    </submittedName>
</protein>
<keyword evidence="4" id="KW-0720">Serine protease</keyword>
<dbReference type="Proteomes" id="UP000229498">
    <property type="component" value="Unassembled WGS sequence"/>
</dbReference>
<keyword evidence="2" id="KW-0645">Protease</keyword>
<dbReference type="PANTHER" id="PTHR22939">
    <property type="entry name" value="SERINE PROTEASE FAMILY S1C HTRA-RELATED"/>
    <property type="match status" value="1"/>
</dbReference>
<dbReference type="OrthoDB" id="7296822at2"/>
<proteinExistence type="inferred from homology"/>
<gene>
    <name evidence="7" type="ORF">CVT23_05500</name>
</gene>
<dbReference type="SMART" id="SM00228">
    <property type="entry name" value="PDZ"/>
    <property type="match status" value="1"/>
</dbReference>
<dbReference type="InterPro" id="IPR001478">
    <property type="entry name" value="PDZ"/>
</dbReference>
<keyword evidence="8" id="KW-1185">Reference proteome</keyword>
<comment type="similarity">
    <text evidence="1">Belongs to the peptidase S1C family.</text>
</comment>
<evidence type="ECO:0000259" key="6">
    <source>
        <dbReference type="PROSITE" id="PS50106"/>
    </source>
</evidence>
<dbReference type="InterPro" id="IPR036034">
    <property type="entry name" value="PDZ_sf"/>
</dbReference>
<dbReference type="Pfam" id="PF13365">
    <property type="entry name" value="Trypsin_2"/>
    <property type="match status" value="1"/>
</dbReference>
<dbReference type="AlphaFoldDB" id="A0A2M9G538"/>
<accession>A0A2M9G538</accession>
<organism evidence="7 8">
    <name type="scientific">Minwuia thermotolerans</name>
    <dbReference type="NCBI Taxonomy" id="2056226"/>
    <lineage>
        <taxon>Bacteria</taxon>
        <taxon>Pseudomonadati</taxon>
        <taxon>Pseudomonadota</taxon>
        <taxon>Alphaproteobacteria</taxon>
        <taxon>Minwuiales</taxon>
        <taxon>Minwuiaceae</taxon>
        <taxon>Minwuia</taxon>
    </lineage>
</organism>
<feature type="domain" description="PDZ" evidence="6">
    <location>
        <begin position="247"/>
        <end position="305"/>
    </location>
</feature>
<dbReference type="RefSeq" id="WP_109794294.1">
    <property type="nucleotide sequence ID" value="NZ_PHIG01000018.1"/>
</dbReference>
<dbReference type="InterPro" id="IPR009003">
    <property type="entry name" value="Peptidase_S1_PA"/>
</dbReference>
<feature type="compositionally biased region" description="Basic residues" evidence="5">
    <location>
        <begin position="17"/>
        <end position="27"/>
    </location>
</feature>
<dbReference type="GO" id="GO:0004252">
    <property type="term" value="F:serine-type endopeptidase activity"/>
    <property type="evidence" value="ECO:0007669"/>
    <property type="project" value="InterPro"/>
</dbReference>
<feature type="region of interest" description="Disordered" evidence="5">
    <location>
        <begin position="1"/>
        <end position="40"/>
    </location>
</feature>
<keyword evidence="3" id="KW-0378">Hydrolase</keyword>
<evidence type="ECO:0000256" key="1">
    <source>
        <dbReference type="ARBA" id="ARBA00010541"/>
    </source>
</evidence>
<dbReference type="SUPFAM" id="SSF50494">
    <property type="entry name" value="Trypsin-like serine proteases"/>
    <property type="match status" value="1"/>
</dbReference>
<dbReference type="Gene3D" id="2.40.10.120">
    <property type="match status" value="1"/>
</dbReference>
<reference evidence="7 8" key="1">
    <citation type="submission" date="2017-11" db="EMBL/GenBank/DDBJ databases">
        <title>Draft genome sequence of Rhizobiales bacterium SY3-13.</title>
        <authorList>
            <person name="Sun C."/>
        </authorList>
    </citation>
    <scope>NUCLEOTIDE SEQUENCE [LARGE SCALE GENOMIC DNA]</scope>
    <source>
        <strain evidence="7 8">SY3-13</strain>
    </source>
</reference>
<sequence length="353" mass="37539">MSGRGDRDEEDRTGRANGHKVNGHKLPHLSGLLGRPTGEDVHAELPEDIPFDVEAAHRALTPLQAEIPEDAFTAPILGTERQGGGIVIGSGGLILTIGYLIVEADSVAVLDGDGRPTEAEVLAYDFESGLGLCRAIAPLKRPVLNFGTVKDLAPGAQVVTSCGGAETIVQTVVERRPFQGYWEYALDEAVITTPPHPNWGGAAMIGMDGLLYGVGSLYIEDATEGAEGAAGNMVVPIDLLPPVLDDLIAHGRRSGPARPWLGVFVDERMGHVIVLGVSPRGPAASTGLDQGDVILRVNGEAVGGLADFYRQLWSSGEAGVEIGLTLMRQGRVFESKIRSADRDSYLKIDRWER</sequence>
<dbReference type="PRINTS" id="PR00834">
    <property type="entry name" value="PROTEASES2C"/>
</dbReference>
<dbReference type="GO" id="GO:0006508">
    <property type="term" value="P:proteolysis"/>
    <property type="evidence" value="ECO:0007669"/>
    <property type="project" value="UniProtKB-KW"/>
</dbReference>
<name>A0A2M9G538_9PROT</name>
<dbReference type="Pfam" id="PF13180">
    <property type="entry name" value="PDZ_2"/>
    <property type="match status" value="1"/>
</dbReference>
<dbReference type="PANTHER" id="PTHR22939:SF129">
    <property type="entry name" value="SERINE PROTEASE HTRA2, MITOCHONDRIAL"/>
    <property type="match status" value="1"/>
</dbReference>
<feature type="compositionally biased region" description="Basic and acidic residues" evidence="5">
    <location>
        <begin position="1"/>
        <end position="14"/>
    </location>
</feature>
<evidence type="ECO:0000256" key="5">
    <source>
        <dbReference type="SAM" id="MobiDB-lite"/>
    </source>
</evidence>
<dbReference type="EMBL" id="PHIG01000018">
    <property type="protein sequence ID" value="PJK30822.1"/>
    <property type="molecule type" value="Genomic_DNA"/>
</dbReference>
<evidence type="ECO:0000256" key="3">
    <source>
        <dbReference type="ARBA" id="ARBA00022801"/>
    </source>
</evidence>
<evidence type="ECO:0000313" key="7">
    <source>
        <dbReference type="EMBL" id="PJK30822.1"/>
    </source>
</evidence>
<dbReference type="InterPro" id="IPR001940">
    <property type="entry name" value="Peptidase_S1C"/>
</dbReference>
<dbReference type="Gene3D" id="2.30.42.10">
    <property type="match status" value="1"/>
</dbReference>
<evidence type="ECO:0000256" key="4">
    <source>
        <dbReference type="ARBA" id="ARBA00022825"/>
    </source>
</evidence>
<dbReference type="SUPFAM" id="SSF50156">
    <property type="entry name" value="PDZ domain-like"/>
    <property type="match status" value="1"/>
</dbReference>
<comment type="caution">
    <text evidence="7">The sequence shown here is derived from an EMBL/GenBank/DDBJ whole genome shotgun (WGS) entry which is preliminary data.</text>
</comment>
<evidence type="ECO:0000313" key="8">
    <source>
        <dbReference type="Proteomes" id="UP000229498"/>
    </source>
</evidence>
<evidence type="ECO:0000256" key="2">
    <source>
        <dbReference type="ARBA" id="ARBA00022670"/>
    </source>
</evidence>